<name>A0A2H5BLX7_9CAUD</name>
<reference evidence="2" key="1">
    <citation type="submission" date="2017-11" db="EMBL/GenBank/DDBJ databases">
        <authorList>
            <person name="Han C.G."/>
        </authorList>
    </citation>
    <scope>NUCLEOTIDE SEQUENCE [LARGE SCALE GENOMIC DNA]</scope>
</reference>
<dbReference type="Proteomes" id="UP000240214">
    <property type="component" value="Segment"/>
</dbReference>
<dbReference type="EMBL" id="MG593803">
    <property type="protein sequence ID" value="AUG87317.1"/>
    <property type="molecule type" value="Genomic_DNA"/>
</dbReference>
<sequence length="65" mass="7502">MADGIKLDIIHVEGVKEYADRSIDITAVDRVRGPIVIRMQETEARWLWASFADMVPQWRTADDED</sequence>
<protein>
    <submittedName>
        <fullName evidence="1">Uncharacterized protein</fullName>
    </submittedName>
</protein>
<organism evidence="1 2">
    <name type="scientific">Streptomyces phage Rowa</name>
    <dbReference type="NCBI Taxonomy" id="2059883"/>
    <lineage>
        <taxon>Viruses</taxon>
        <taxon>Duplodnaviria</taxon>
        <taxon>Heunggongvirae</taxon>
        <taxon>Uroviricota</taxon>
        <taxon>Caudoviricetes</taxon>
        <taxon>Rowavirus</taxon>
        <taxon>Rowavirus rowa</taxon>
    </lineage>
</organism>
<gene>
    <name evidence="1" type="ORF">SEA_ROWA_53</name>
</gene>
<evidence type="ECO:0000313" key="2">
    <source>
        <dbReference type="Proteomes" id="UP000240214"/>
    </source>
</evidence>
<evidence type="ECO:0000313" key="1">
    <source>
        <dbReference type="EMBL" id="AUG87317.1"/>
    </source>
</evidence>
<proteinExistence type="predicted"/>
<keyword evidence="2" id="KW-1185">Reference proteome</keyword>
<accession>A0A2H5BLX7</accession>